<evidence type="ECO:0000313" key="1">
    <source>
        <dbReference type="Proteomes" id="UP000095283"/>
    </source>
</evidence>
<protein>
    <submittedName>
        <fullName evidence="2">Uncharacterized protein</fullName>
    </submittedName>
</protein>
<organism evidence="1 2">
    <name type="scientific">Heterorhabditis bacteriophora</name>
    <name type="common">Entomopathogenic nematode worm</name>
    <dbReference type="NCBI Taxonomy" id="37862"/>
    <lineage>
        <taxon>Eukaryota</taxon>
        <taxon>Metazoa</taxon>
        <taxon>Ecdysozoa</taxon>
        <taxon>Nematoda</taxon>
        <taxon>Chromadorea</taxon>
        <taxon>Rhabditida</taxon>
        <taxon>Rhabditina</taxon>
        <taxon>Rhabditomorpha</taxon>
        <taxon>Strongyloidea</taxon>
        <taxon>Heterorhabditidae</taxon>
        <taxon>Heterorhabditis</taxon>
    </lineage>
</organism>
<name>A0A1I7WLZ5_HETBA</name>
<dbReference type="AlphaFoldDB" id="A0A1I7WLZ5"/>
<accession>A0A1I7WLZ5</accession>
<evidence type="ECO:0000313" key="2">
    <source>
        <dbReference type="WBParaSite" id="Hba_06156"/>
    </source>
</evidence>
<dbReference type="WBParaSite" id="Hba_06156">
    <property type="protein sequence ID" value="Hba_06156"/>
    <property type="gene ID" value="Hba_06156"/>
</dbReference>
<sequence>MAETSEFFKDVLTCSFVVEYLLLQEVVEMLEKVIVGRREVCYWCIFCSATSQVVLRRSASTMAFSWLSSIAKRRPRPSATLRIFKALVSIRKSSKPMLSCAFDDGSFAKC</sequence>
<reference evidence="2" key="1">
    <citation type="submission" date="2016-11" db="UniProtKB">
        <authorList>
            <consortium name="WormBaseParasite"/>
        </authorList>
    </citation>
    <scope>IDENTIFICATION</scope>
</reference>
<dbReference type="Proteomes" id="UP000095283">
    <property type="component" value="Unplaced"/>
</dbReference>
<keyword evidence="1" id="KW-1185">Reference proteome</keyword>
<proteinExistence type="predicted"/>